<feature type="binding site" evidence="1">
    <location>
        <position position="133"/>
    </location>
    <ligand>
        <name>a divalent metal cation</name>
        <dbReference type="ChEBI" id="CHEBI:60240"/>
        <label>2</label>
    </ligand>
</feature>
<keyword evidence="1" id="KW-0479">Metal-binding</keyword>
<dbReference type="PANTHER" id="PTHR47176:SF1">
    <property type="entry name" value="OS04G0577500 PROTEIN"/>
    <property type="match status" value="1"/>
</dbReference>
<feature type="binding site" evidence="1">
    <location>
        <position position="70"/>
    </location>
    <ligand>
        <name>a divalent metal cation</name>
        <dbReference type="ChEBI" id="CHEBI:60240"/>
        <label>1</label>
    </ligand>
</feature>
<evidence type="ECO:0008006" key="4">
    <source>
        <dbReference type="Google" id="ProtNLM"/>
    </source>
</evidence>
<organism evidence="2 3">
    <name type="scientific">Lagenidium giganteum</name>
    <dbReference type="NCBI Taxonomy" id="4803"/>
    <lineage>
        <taxon>Eukaryota</taxon>
        <taxon>Sar</taxon>
        <taxon>Stramenopiles</taxon>
        <taxon>Oomycota</taxon>
        <taxon>Peronosporomycetes</taxon>
        <taxon>Pythiales</taxon>
        <taxon>Pythiaceae</taxon>
    </lineage>
</organism>
<keyword evidence="3" id="KW-1185">Reference proteome</keyword>
<comment type="caution">
    <text evidence="2">The sequence shown here is derived from an EMBL/GenBank/DDBJ whole genome shotgun (WGS) entry which is preliminary data.</text>
</comment>
<evidence type="ECO:0000313" key="3">
    <source>
        <dbReference type="Proteomes" id="UP001146120"/>
    </source>
</evidence>
<evidence type="ECO:0000256" key="1">
    <source>
        <dbReference type="PIRSR" id="PIRSR005902-1"/>
    </source>
</evidence>
<dbReference type="PANTHER" id="PTHR47176">
    <property type="entry name" value="OSJNBA0020J04.13 PROTEIN"/>
    <property type="match status" value="1"/>
</dbReference>
<accession>A0AAV2YP56</accession>
<feature type="binding site" evidence="1">
    <location>
        <position position="108"/>
    </location>
    <ligand>
        <name>a divalent metal cation</name>
        <dbReference type="ChEBI" id="CHEBI:60240"/>
        <label>2</label>
    </ligand>
</feature>
<feature type="binding site" evidence="1">
    <location>
        <position position="191"/>
    </location>
    <ligand>
        <name>a divalent metal cation</name>
        <dbReference type="ChEBI" id="CHEBI:60240"/>
        <label>1</label>
    </ligand>
</feature>
<dbReference type="InterPro" id="IPR032466">
    <property type="entry name" value="Metal_Hydrolase"/>
</dbReference>
<dbReference type="GO" id="GO:0016788">
    <property type="term" value="F:hydrolase activity, acting on ester bonds"/>
    <property type="evidence" value="ECO:0007669"/>
    <property type="project" value="InterPro"/>
</dbReference>
<reference evidence="2" key="2">
    <citation type="journal article" date="2023" name="Microbiol Resour">
        <title>Decontamination and Annotation of the Draft Genome Sequence of the Oomycete Lagenidium giganteum ARSEF 373.</title>
        <authorList>
            <person name="Morgan W.R."/>
            <person name="Tartar A."/>
        </authorList>
    </citation>
    <scope>NUCLEOTIDE SEQUENCE</scope>
    <source>
        <strain evidence="2">ARSEF 373</strain>
    </source>
</reference>
<dbReference type="GO" id="GO:0046872">
    <property type="term" value="F:metal ion binding"/>
    <property type="evidence" value="ECO:0007669"/>
    <property type="project" value="UniProtKB-KW"/>
</dbReference>
<name>A0AAV2YP56_9STRA</name>
<protein>
    <recommendedName>
        <fullName evidence="4">TatD related DNase</fullName>
    </recommendedName>
</protein>
<dbReference type="InterPro" id="IPR001130">
    <property type="entry name" value="TatD-like"/>
</dbReference>
<dbReference type="PIRSF" id="PIRSF005902">
    <property type="entry name" value="DNase_TatD"/>
    <property type="match status" value="1"/>
</dbReference>
<dbReference type="SUPFAM" id="SSF51556">
    <property type="entry name" value="Metallo-dependent hydrolases"/>
    <property type="match status" value="1"/>
</dbReference>
<proteinExistence type="predicted"/>
<reference evidence="2" key="1">
    <citation type="submission" date="2022-11" db="EMBL/GenBank/DDBJ databases">
        <authorList>
            <person name="Morgan W.R."/>
            <person name="Tartar A."/>
        </authorList>
    </citation>
    <scope>NUCLEOTIDE SEQUENCE</scope>
    <source>
        <strain evidence="2">ARSEF 373</strain>
    </source>
</reference>
<dbReference type="EMBL" id="DAKRPA010000217">
    <property type="protein sequence ID" value="DAZ95113.1"/>
    <property type="molecule type" value="Genomic_DNA"/>
</dbReference>
<dbReference type="AlphaFoldDB" id="A0AAV2YP56"/>
<evidence type="ECO:0000313" key="2">
    <source>
        <dbReference type="EMBL" id="DAZ95113.1"/>
    </source>
</evidence>
<dbReference type="Gene3D" id="3.20.20.140">
    <property type="entry name" value="Metal-dependent hydrolases"/>
    <property type="match status" value="1"/>
</dbReference>
<dbReference type="Pfam" id="PF01026">
    <property type="entry name" value="TatD_DNase"/>
    <property type="match status" value="1"/>
</dbReference>
<sequence length="268" mass="29443">MKAGVVQVVSCACHEDDWVALDGLMGQLPNGFTVVPAFGIHPWWADAASDACLDALKQRLEANSRACLGEIGLCKSLRGKAVDRATQERAFQQQLQLATTLQRPVIVHCVKSFGKVLEIMQREQELPPRIVMHSFNGASDIVKSFIKLEQNASKRTRVFFSLNAKQLSENKEKASAWCRAIPLPSLLLETDAPDQLPATDSVMANMDAEITQCLAEVQQNEPVTVQLALLKAAEALSMTPEELAEIVNANALEAFHIQTDCELYEGNK</sequence>
<gene>
    <name evidence="2" type="ORF">N0F65_009744</name>
</gene>
<dbReference type="Proteomes" id="UP001146120">
    <property type="component" value="Unassembled WGS sequence"/>
</dbReference>